<sequence length="182" mass="19711">MLLSARDGLLVVVDMQARLVPVLSDPDHVQARVQFLLRAAGQLQVPVVASEQYPKGLGPTVPEVADYLPEGAVVEKMTFSAMREPAFREALEARAAGRRQAVVCGAETHVCVLQTAAELQAAGYATTLVADAVGSRRENDRIAGLDRLRDLGCQIATSEMVVFEWLERAGTDAFRRLAPLIK</sequence>
<protein>
    <submittedName>
        <fullName evidence="2">Hydrolase</fullName>
    </submittedName>
</protein>
<gene>
    <name evidence="2" type="ORF">CKO21_00555</name>
</gene>
<organism evidence="2 3">
    <name type="scientific">Rhodovibrio salinarum</name>
    <dbReference type="NCBI Taxonomy" id="1087"/>
    <lineage>
        <taxon>Bacteria</taxon>
        <taxon>Pseudomonadati</taxon>
        <taxon>Pseudomonadota</taxon>
        <taxon>Alphaproteobacteria</taxon>
        <taxon>Rhodospirillales</taxon>
        <taxon>Rhodovibrionaceae</taxon>
        <taxon>Rhodovibrio</taxon>
    </lineage>
</organism>
<dbReference type="RefSeq" id="WP_027288505.1">
    <property type="nucleotide sequence ID" value="NZ_NRRE01000006.1"/>
</dbReference>
<reference evidence="2" key="2">
    <citation type="journal article" date="2020" name="Microorganisms">
        <title>Osmotic Adaptation and Compatible Solute Biosynthesis of Phototrophic Bacteria as Revealed from Genome Analyses.</title>
        <authorList>
            <person name="Imhoff J.F."/>
            <person name="Rahn T."/>
            <person name="Kunzel S."/>
            <person name="Keller A."/>
            <person name="Neulinger S.C."/>
        </authorList>
    </citation>
    <scope>NUCLEOTIDE SEQUENCE</scope>
    <source>
        <strain evidence="2">DSM 9154</strain>
    </source>
</reference>
<keyword evidence="2" id="KW-0378">Hydrolase</keyword>
<dbReference type="Gene3D" id="3.40.50.850">
    <property type="entry name" value="Isochorismatase-like"/>
    <property type="match status" value="1"/>
</dbReference>
<dbReference type="GO" id="GO:0016787">
    <property type="term" value="F:hydrolase activity"/>
    <property type="evidence" value="ECO:0007669"/>
    <property type="project" value="UniProtKB-KW"/>
</dbReference>
<dbReference type="SUPFAM" id="SSF52499">
    <property type="entry name" value="Isochorismatase-like hydrolases"/>
    <property type="match status" value="1"/>
</dbReference>
<feature type="domain" description="Isochorismatase-like" evidence="1">
    <location>
        <begin position="9"/>
        <end position="159"/>
    </location>
</feature>
<evidence type="ECO:0000259" key="1">
    <source>
        <dbReference type="Pfam" id="PF00857"/>
    </source>
</evidence>
<dbReference type="Pfam" id="PF00857">
    <property type="entry name" value="Isochorismatase"/>
    <property type="match status" value="1"/>
</dbReference>
<dbReference type="PANTHER" id="PTHR14119">
    <property type="entry name" value="HYDROLASE"/>
    <property type="match status" value="1"/>
</dbReference>
<keyword evidence="3" id="KW-1185">Reference proteome</keyword>
<name>A0A934QFS9_9PROT</name>
<dbReference type="AlphaFoldDB" id="A0A934QFS9"/>
<dbReference type="PANTHER" id="PTHR14119:SF3">
    <property type="entry name" value="ISOCHORISMATASE DOMAIN-CONTAINING PROTEIN 2"/>
    <property type="match status" value="1"/>
</dbReference>
<dbReference type="Proteomes" id="UP000778970">
    <property type="component" value="Unassembled WGS sequence"/>
</dbReference>
<dbReference type="CDD" id="cd01012">
    <property type="entry name" value="YcaC_related"/>
    <property type="match status" value="1"/>
</dbReference>
<dbReference type="InterPro" id="IPR000868">
    <property type="entry name" value="Isochorismatase-like_dom"/>
</dbReference>
<dbReference type="InterPro" id="IPR036380">
    <property type="entry name" value="Isochorismatase-like_sf"/>
</dbReference>
<dbReference type="EMBL" id="NRRE01000006">
    <property type="protein sequence ID" value="MBK1695735.1"/>
    <property type="molecule type" value="Genomic_DNA"/>
</dbReference>
<accession>A0A934QFS9</accession>
<reference evidence="2" key="1">
    <citation type="submission" date="2017-08" db="EMBL/GenBank/DDBJ databases">
        <authorList>
            <person name="Imhoff J.F."/>
            <person name="Rahn T."/>
            <person name="Kuenzel S."/>
            <person name="Neulinger S.C."/>
        </authorList>
    </citation>
    <scope>NUCLEOTIDE SEQUENCE</scope>
    <source>
        <strain evidence="2">DSM 9154</strain>
    </source>
</reference>
<comment type="caution">
    <text evidence="2">The sequence shown here is derived from an EMBL/GenBank/DDBJ whole genome shotgun (WGS) entry which is preliminary data.</text>
</comment>
<evidence type="ECO:0000313" key="2">
    <source>
        <dbReference type="EMBL" id="MBK1695735.1"/>
    </source>
</evidence>
<proteinExistence type="predicted"/>
<dbReference type="InterPro" id="IPR050993">
    <property type="entry name" value="Isochorismatase_domain"/>
</dbReference>
<evidence type="ECO:0000313" key="3">
    <source>
        <dbReference type="Proteomes" id="UP000778970"/>
    </source>
</evidence>